<dbReference type="PANTHER" id="PTHR35402:SF2">
    <property type="entry name" value="FLAGELLA ACCESSORY PROTEIN J"/>
    <property type="match status" value="1"/>
</dbReference>
<dbReference type="NCBIfam" id="NF004704">
    <property type="entry name" value="PRK06041.1-2"/>
    <property type="match status" value="1"/>
</dbReference>
<sequence length="576" mass="64323">MKAEKISIFTKADLDMMTYLKKVLLPYMALSAVLFLVVGVIGAIFPMSRAVKTLLFLIPITLLVYAAAYPYIVADSKKISINSKMPYFITYFAVLSTSEMGRADLIAVLARDPKLGAIANELRKIHTIVNKLHLSMPEAFRFLARRSPSVIFSDFLDRLAYSLDSGVDLKEYLFQEQQTVMDDYQTFYEGALYDLDVFKEIYESIIISVVFIASFVIIGPIITGMDLGTMGLYAIAMILASEIGILLVVKFRMPEDPLWAESRGIEDPRRKRVKKAAMHSALGSLIVALLYVAVLRSRYSIPEPFILAGVLTPFFYLGHVVNNEERSIFRKDENFPAFIRSLSSSLAASGASLVLVLKYLSAHDFGSLTDDIKALYRRLAIRVDRDRAWDFFIAGTGSWLVGIFSEIFRESLRMGAEPDYVGLVISRNFERLVRLRRKRQQSISSFVGIIYGLTGAFAFSLAASFQVAVSITQMFSQMNISTEYIGELIHVIPPSGMRFLAYLMLAMMVLHSLLSAVVIKLADGGHILGSVRYFVILSWIFAVGMYLGQTLMARMMGLNTTGEAAQIILHLLGVVP</sequence>
<evidence type="ECO:0000313" key="8">
    <source>
        <dbReference type="EMBL" id="ASI99656.1"/>
    </source>
</evidence>
<dbReference type="Pfam" id="PF00482">
    <property type="entry name" value="T2SSF"/>
    <property type="match status" value="1"/>
</dbReference>
<dbReference type="EMBL" id="CP014854">
    <property type="protein sequence ID" value="ASI99656.1"/>
    <property type="molecule type" value="Genomic_DNA"/>
</dbReference>
<evidence type="ECO:0000256" key="4">
    <source>
        <dbReference type="ARBA" id="ARBA00022989"/>
    </source>
</evidence>
<evidence type="ECO:0000256" key="2">
    <source>
        <dbReference type="ARBA" id="ARBA00022475"/>
    </source>
</evidence>
<keyword evidence="8" id="KW-0966">Cell projection</keyword>
<feature type="transmembrane region" description="Helical" evidence="6">
    <location>
        <begin position="499"/>
        <end position="519"/>
    </location>
</feature>
<keyword evidence="3 6" id="KW-0812">Transmembrane</keyword>
<keyword evidence="2" id="KW-1003">Cell membrane</keyword>
<feature type="transmembrane region" description="Helical" evidence="6">
    <location>
        <begin position="446"/>
        <end position="469"/>
    </location>
</feature>
<feature type="transmembrane region" description="Helical" evidence="6">
    <location>
        <begin position="24"/>
        <end position="47"/>
    </location>
</feature>
<feature type="transmembrane region" description="Helical" evidence="6">
    <location>
        <begin position="301"/>
        <end position="321"/>
    </location>
</feature>
<evidence type="ECO:0000256" key="3">
    <source>
        <dbReference type="ARBA" id="ARBA00022692"/>
    </source>
</evidence>
<dbReference type="Proteomes" id="UP000197156">
    <property type="component" value="Chromosome"/>
</dbReference>
<dbReference type="GO" id="GO:0005886">
    <property type="term" value="C:plasma membrane"/>
    <property type="evidence" value="ECO:0007669"/>
    <property type="project" value="UniProtKB-SubCell"/>
</dbReference>
<comment type="subcellular location">
    <subcellularLocation>
        <location evidence="1">Cell membrane</location>
        <topology evidence="1">Multi-pass membrane protein</topology>
    </subcellularLocation>
</comment>
<protein>
    <submittedName>
        <fullName evidence="8">Flagellar assembly protein FlaJ</fullName>
    </submittedName>
</protein>
<feature type="transmembrane region" description="Helical" evidence="6">
    <location>
        <begin position="53"/>
        <end position="74"/>
    </location>
</feature>
<keyword evidence="9" id="KW-1185">Reference proteome</keyword>
<organism evidence="8 9">
    <name type="scientific">Thermococcus celer Vu 13 = JCM 8558</name>
    <dbReference type="NCBI Taxonomy" id="1293037"/>
    <lineage>
        <taxon>Archaea</taxon>
        <taxon>Methanobacteriati</taxon>
        <taxon>Methanobacteriota</taxon>
        <taxon>Thermococci</taxon>
        <taxon>Thermococcales</taxon>
        <taxon>Thermococcaceae</taxon>
        <taxon>Thermococcus</taxon>
    </lineage>
</organism>
<dbReference type="AlphaFoldDB" id="A0A218P403"/>
<evidence type="ECO:0000259" key="7">
    <source>
        <dbReference type="Pfam" id="PF00482"/>
    </source>
</evidence>
<dbReference type="InterPro" id="IPR018076">
    <property type="entry name" value="T2SS_GspF_dom"/>
</dbReference>
<evidence type="ECO:0000256" key="1">
    <source>
        <dbReference type="ARBA" id="ARBA00004651"/>
    </source>
</evidence>
<name>A0A218P403_THECE</name>
<keyword evidence="4 6" id="KW-1133">Transmembrane helix</keyword>
<feature type="transmembrane region" description="Helical" evidence="6">
    <location>
        <begin position="531"/>
        <end position="548"/>
    </location>
</feature>
<proteinExistence type="predicted"/>
<evidence type="ECO:0000313" key="9">
    <source>
        <dbReference type="Proteomes" id="UP000197156"/>
    </source>
</evidence>
<keyword evidence="8" id="KW-0282">Flagellum</keyword>
<dbReference type="KEGG" id="tce:A3L02_08840"/>
<dbReference type="PANTHER" id="PTHR35402">
    <property type="entry name" value="INTEGRAL MEMBRANE PROTEIN-RELATED"/>
    <property type="match status" value="1"/>
</dbReference>
<reference evidence="8 9" key="1">
    <citation type="submission" date="2016-03" db="EMBL/GenBank/DDBJ databases">
        <title>Complete genome sequence of Thermococcus celer.</title>
        <authorList>
            <person name="Oger P.M."/>
        </authorList>
    </citation>
    <scope>NUCLEOTIDE SEQUENCE [LARGE SCALE GENOMIC DNA]</scope>
    <source>
        <strain evidence="8 9">Vu 13</strain>
    </source>
</reference>
<feature type="transmembrane region" description="Helical" evidence="6">
    <location>
        <begin position="230"/>
        <end position="249"/>
    </location>
</feature>
<feature type="transmembrane region" description="Helical" evidence="6">
    <location>
        <begin position="276"/>
        <end position="295"/>
    </location>
</feature>
<keyword evidence="5 6" id="KW-0472">Membrane</keyword>
<feature type="transmembrane region" description="Helical" evidence="6">
    <location>
        <begin position="205"/>
        <end position="224"/>
    </location>
</feature>
<accession>A0A218P403</accession>
<gene>
    <name evidence="8" type="ORF">A3L02_08840</name>
</gene>
<evidence type="ECO:0000256" key="6">
    <source>
        <dbReference type="SAM" id="Phobius"/>
    </source>
</evidence>
<feature type="domain" description="Type II secretion system protein GspF" evidence="7">
    <location>
        <begin position="88"/>
        <end position="216"/>
    </location>
</feature>
<keyword evidence="8" id="KW-0969">Cilium</keyword>
<dbReference type="OrthoDB" id="141855at2157"/>
<dbReference type="GeneID" id="33324867"/>
<evidence type="ECO:0000256" key="5">
    <source>
        <dbReference type="ARBA" id="ARBA00023136"/>
    </source>
</evidence>
<dbReference type="InterPro" id="IPR056569">
    <property type="entry name" value="ArlJ-like"/>
</dbReference>
<dbReference type="RefSeq" id="WP_088863576.1">
    <property type="nucleotide sequence ID" value="NZ_CP014854.1"/>
</dbReference>